<organism evidence="12">
    <name type="scientific">marine sediment metagenome</name>
    <dbReference type="NCBI Taxonomy" id="412755"/>
    <lineage>
        <taxon>unclassified sequences</taxon>
        <taxon>metagenomes</taxon>
        <taxon>ecological metagenomes</taxon>
    </lineage>
</organism>
<keyword evidence="10" id="KW-0472">Membrane</keyword>
<dbReference type="AlphaFoldDB" id="X1NX59"/>
<dbReference type="EMBL" id="BARV01042471">
    <property type="protein sequence ID" value="GAI48178.1"/>
    <property type="molecule type" value="Genomic_DNA"/>
</dbReference>
<dbReference type="Pfam" id="PF01435">
    <property type="entry name" value="Peptidase_M48"/>
    <property type="match status" value="1"/>
</dbReference>
<dbReference type="GO" id="GO:0046872">
    <property type="term" value="F:metal ion binding"/>
    <property type="evidence" value="ECO:0007669"/>
    <property type="project" value="UniProtKB-KW"/>
</dbReference>
<evidence type="ECO:0000256" key="5">
    <source>
        <dbReference type="ARBA" id="ARBA00022723"/>
    </source>
</evidence>
<evidence type="ECO:0000256" key="9">
    <source>
        <dbReference type="ARBA" id="ARBA00023049"/>
    </source>
</evidence>
<gene>
    <name evidence="12" type="ORF">S06H3_63856</name>
</gene>
<feature type="non-terminal residue" evidence="12">
    <location>
        <position position="88"/>
    </location>
</feature>
<dbReference type="GO" id="GO:0004222">
    <property type="term" value="F:metalloendopeptidase activity"/>
    <property type="evidence" value="ECO:0007669"/>
    <property type="project" value="InterPro"/>
</dbReference>
<evidence type="ECO:0000256" key="7">
    <source>
        <dbReference type="ARBA" id="ARBA00022833"/>
    </source>
</evidence>
<keyword evidence="7" id="KW-0862">Zinc</keyword>
<dbReference type="InterPro" id="IPR050083">
    <property type="entry name" value="HtpX_protease"/>
</dbReference>
<dbReference type="GO" id="GO:0006508">
    <property type="term" value="P:proteolysis"/>
    <property type="evidence" value="ECO:0007669"/>
    <property type="project" value="UniProtKB-KW"/>
</dbReference>
<accession>X1NX59</accession>
<sequence>MILAIVISITYILISYYNSDKIALASVKAKPADRNQYRQYYHSVEGLCLASGMPMPKLYVMENPQINAFATGRDPKHAAICVTTGALK</sequence>
<evidence type="ECO:0000256" key="1">
    <source>
        <dbReference type="ARBA" id="ARBA00001947"/>
    </source>
</evidence>
<feature type="domain" description="Peptidase M48" evidence="11">
    <location>
        <begin position="43"/>
        <end position="87"/>
    </location>
</feature>
<keyword evidence="8" id="KW-1133">Transmembrane helix</keyword>
<keyword evidence="6" id="KW-0378">Hydrolase</keyword>
<evidence type="ECO:0000256" key="8">
    <source>
        <dbReference type="ARBA" id="ARBA00022989"/>
    </source>
</evidence>
<dbReference type="PANTHER" id="PTHR43221">
    <property type="entry name" value="PROTEASE HTPX"/>
    <property type="match status" value="1"/>
</dbReference>
<comment type="cofactor">
    <cofactor evidence="1">
        <name>Zn(2+)</name>
        <dbReference type="ChEBI" id="CHEBI:29105"/>
    </cofactor>
</comment>
<keyword evidence="3" id="KW-0645">Protease</keyword>
<comment type="caution">
    <text evidence="12">The sequence shown here is derived from an EMBL/GenBank/DDBJ whole genome shotgun (WGS) entry which is preliminary data.</text>
</comment>
<name>X1NX59_9ZZZZ</name>
<evidence type="ECO:0000256" key="4">
    <source>
        <dbReference type="ARBA" id="ARBA00022692"/>
    </source>
</evidence>
<proteinExistence type="predicted"/>
<evidence type="ECO:0000256" key="2">
    <source>
        <dbReference type="ARBA" id="ARBA00022475"/>
    </source>
</evidence>
<evidence type="ECO:0000256" key="6">
    <source>
        <dbReference type="ARBA" id="ARBA00022801"/>
    </source>
</evidence>
<reference evidence="12" key="1">
    <citation type="journal article" date="2014" name="Front. Microbiol.">
        <title>High frequency of phylogenetically diverse reductive dehalogenase-homologous genes in deep subseafloor sedimentary metagenomes.</title>
        <authorList>
            <person name="Kawai M."/>
            <person name="Futagami T."/>
            <person name="Toyoda A."/>
            <person name="Takaki Y."/>
            <person name="Nishi S."/>
            <person name="Hori S."/>
            <person name="Arai W."/>
            <person name="Tsubouchi T."/>
            <person name="Morono Y."/>
            <person name="Uchiyama I."/>
            <person name="Ito T."/>
            <person name="Fujiyama A."/>
            <person name="Inagaki F."/>
            <person name="Takami H."/>
        </authorList>
    </citation>
    <scope>NUCLEOTIDE SEQUENCE</scope>
    <source>
        <strain evidence="12">Expedition CK06-06</strain>
    </source>
</reference>
<evidence type="ECO:0000256" key="3">
    <source>
        <dbReference type="ARBA" id="ARBA00022670"/>
    </source>
</evidence>
<dbReference type="Gene3D" id="3.30.2010.10">
    <property type="entry name" value="Metalloproteases ('zincins'), catalytic domain"/>
    <property type="match status" value="1"/>
</dbReference>
<dbReference type="InterPro" id="IPR001915">
    <property type="entry name" value="Peptidase_M48"/>
</dbReference>
<keyword evidence="5" id="KW-0479">Metal-binding</keyword>
<keyword evidence="2" id="KW-1003">Cell membrane</keyword>
<dbReference type="PANTHER" id="PTHR43221:SF2">
    <property type="entry name" value="PROTEASE HTPX HOMOLOG"/>
    <property type="match status" value="1"/>
</dbReference>
<protein>
    <recommendedName>
        <fullName evidence="11">Peptidase M48 domain-containing protein</fullName>
    </recommendedName>
</protein>
<evidence type="ECO:0000256" key="10">
    <source>
        <dbReference type="ARBA" id="ARBA00023136"/>
    </source>
</evidence>
<evidence type="ECO:0000259" key="11">
    <source>
        <dbReference type="Pfam" id="PF01435"/>
    </source>
</evidence>
<keyword evidence="9" id="KW-0482">Metalloprotease</keyword>
<keyword evidence="4" id="KW-0812">Transmembrane</keyword>
<evidence type="ECO:0000313" key="12">
    <source>
        <dbReference type="EMBL" id="GAI48178.1"/>
    </source>
</evidence>